<proteinExistence type="predicted"/>
<sequence length="157" mass="16594">MKKNKALIAGVLVLGLAGCSQGTIPQTQAQSPSDDSQQAAADAALTWFKATERGACELESENYKYHSSDCSTLDNSTPAWSSAENRHVLRTVRWGKDAWAVVIANGDNDSSPAVLGMVNEGGRWVLKSRGELNQIAKGSKNSECAALSGPNAPECAE</sequence>
<dbReference type="RefSeq" id="WP_005506317.1">
    <property type="nucleotide sequence ID" value="NZ_JH370351.1"/>
</dbReference>
<dbReference type="HOGENOM" id="CLU_1676538_0_0_11"/>
<evidence type="ECO:0000256" key="1">
    <source>
        <dbReference type="SAM" id="SignalP"/>
    </source>
</evidence>
<gene>
    <name evidence="2" type="ORF">HMPREF0737_01123</name>
</gene>
<dbReference type="EMBL" id="ACSB01000008">
    <property type="protein sequence ID" value="EHB88000.1"/>
    <property type="molecule type" value="Genomic_DNA"/>
</dbReference>
<evidence type="ECO:0000313" key="2">
    <source>
        <dbReference type="EMBL" id="EHB88000.1"/>
    </source>
</evidence>
<accession>G5ES63</accession>
<evidence type="ECO:0000313" key="3">
    <source>
        <dbReference type="Proteomes" id="UP000004897"/>
    </source>
</evidence>
<dbReference type="PROSITE" id="PS51257">
    <property type="entry name" value="PROKAR_LIPOPROTEIN"/>
    <property type="match status" value="1"/>
</dbReference>
<name>G5ES63_9MICC</name>
<dbReference type="AlphaFoldDB" id="G5ES63"/>
<keyword evidence="1" id="KW-0732">Signal</keyword>
<feature type="chain" id="PRO_5039065920" description="Lipoprotein" evidence="1">
    <location>
        <begin position="23"/>
        <end position="157"/>
    </location>
</feature>
<dbReference type="Proteomes" id="UP000004897">
    <property type="component" value="Unassembled WGS sequence"/>
</dbReference>
<comment type="caution">
    <text evidence="2">The sequence shown here is derived from an EMBL/GenBank/DDBJ whole genome shotgun (WGS) entry which is preliminary data.</text>
</comment>
<organism evidence="2 3">
    <name type="scientific">Rothia mucilaginosa M508</name>
    <dbReference type="NCBI Taxonomy" id="563033"/>
    <lineage>
        <taxon>Bacteria</taxon>
        <taxon>Bacillati</taxon>
        <taxon>Actinomycetota</taxon>
        <taxon>Actinomycetes</taxon>
        <taxon>Micrococcales</taxon>
        <taxon>Micrococcaceae</taxon>
        <taxon>Rothia</taxon>
    </lineage>
</organism>
<protein>
    <recommendedName>
        <fullName evidence="4">Lipoprotein</fullName>
    </recommendedName>
</protein>
<feature type="signal peptide" evidence="1">
    <location>
        <begin position="1"/>
        <end position="22"/>
    </location>
</feature>
<evidence type="ECO:0008006" key="4">
    <source>
        <dbReference type="Google" id="ProtNLM"/>
    </source>
</evidence>
<reference evidence="2 3" key="1">
    <citation type="submission" date="2011-08" db="EMBL/GenBank/DDBJ databases">
        <title>The Genome Sequence of Rothia mucilaginosa M508.</title>
        <authorList>
            <consortium name="The Broad Institute Genome Sequencing Platform"/>
            <consortium name="The Broad Institute Genome Sequencing Center for Infectious Disease"/>
            <person name="Earl A."/>
            <person name="Ward D."/>
            <person name="Feldgarden M."/>
            <person name="Gevers D."/>
            <person name="Sibley C.D."/>
            <person name="Field T.R."/>
            <person name="Grinwis M."/>
            <person name="Eshaghurshan C.S."/>
            <person name="Surette M.G."/>
            <person name="Young S.K."/>
            <person name="Zeng Q."/>
            <person name="Gargeya S."/>
            <person name="Fitzgerald M."/>
            <person name="Haas B."/>
            <person name="Abouelleil A."/>
            <person name="Alvarado L."/>
            <person name="Arachchi H.M."/>
            <person name="Berlin A."/>
            <person name="Brown A."/>
            <person name="Chapman S.B."/>
            <person name="Chen Z."/>
            <person name="Dunbar C."/>
            <person name="Freedman E."/>
            <person name="Gearin G."/>
            <person name="Gellesch M."/>
            <person name="Goldberg J."/>
            <person name="Griggs A."/>
            <person name="Gujja S."/>
            <person name="Heiman D."/>
            <person name="Howarth C."/>
            <person name="Larson L."/>
            <person name="Lui A."/>
            <person name="MacDonald P.J.P."/>
            <person name="Montmayeur A."/>
            <person name="Murphy C."/>
            <person name="Neiman D."/>
            <person name="Pearson M."/>
            <person name="Priest M."/>
            <person name="Roberts A."/>
            <person name="Saif S."/>
            <person name="Shea T."/>
            <person name="Shenoy N."/>
            <person name="Sisk P."/>
            <person name="Stolte C."/>
            <person name="Sykes S."/>
            <person name="Wortman J."/>
            <person name="Nusbaum C."/>
            <person name="Birren B."/>
        </authorList>
    </citation>
    <scope>NUCLEOTIDE SEQUENCE [LARGE SCALE GENOMIC DNA]</scope>
    <source>
        <strain evidence="2 3">M508</strain>
    </source>
</reference>